<evidence type="ECO:0000313" key="2">
    <source>
        <dbReference type="EMBL" id="TJY33893.1"/>
    </source>
</evidence>
<keyword evidence="1" id="KW-0732">Signal</keyword>
<dbReference type="RefSeq" id="WP_136844127.1">
    <property type="nucleotide sequence ID" value="NZ_SUPL01000006.1"/>
</dbReference>
<gene>
    <name evidence="2" type="ORF">E5167_11245</name>
</gene>
<accession>A0A4U0EQD4</accession>
<feature type="chain" id="PRO_5020746332" description="S9 family peptidase" evidence="1">
    <location>
        <begin position="22"/>
        <end position="496"/>
    </location>
</feature>
<keyword evidence="3" id="KW-1185">Reference proteome</keyword>
<evidence type="ECO:0000256" key="1">
    <source>
        <dbReference type="SAM" id="SignalP"/>
    </source>
</evidence>
<protein>
    <recommendedName>
        <fullName evidence="4">S9 family peptidase</fullName>
    </recommendedName>
</protein>
<feature type="signal peptide" evidence="1">
    <location>
        <begin position="1"/>
        <end position="21"/>
    </location>
</feature>
<evidence type="ECO:0008006" key="4">
    <source>
        <dbReference type="Google" id="ProtNLM"/>
    </source>
</evidence>
<proteinExistence type="predicted"/>
<dbReference type="OrthoDB" id="1403331at2"/>
<organism evidence="2 3">
    <name type="scientific">Pontimicrobium aquaticum</name>
    <dbReference type="NCBI Taxonomy" id="2565367"/>
    <lineage>
        <taxon>Bacteria</taxon>
        <taxon>Pseudomonadati</taxon>
        <taxon>Bacteroidota</taxon>
        <taxon>Flavobacteriia</taxon>
        <taxon>Flavobacteriales</taxon>
        <taxon>Flavobacteriaceae</taxon>
        <taxon>Pontimicrobium</taxon>
    </lineage>
</organism>
<reference evidence="2 3" key="1">
    <citation type="submission" date="2019-04" db="EMBL/GenBank/DDBJ databases">
        <title>Lacinutrix sp. nov., isolated from marine water.</title>
        <authorList>
            <person name="Kim W."/>
        </authorList>
    </citation>
    <scope>NUCLEOTIDE SEQUENCE [LARGE SCALE GENOMIC DNA]</scope>
    <source>
        <strain evidence="2 3">CAU 1491</strain>
    </source>
</reference>
<sequence length="496" mass="57497">MKLLSKLIFVVCFILANSAFSQVSTLNVTETSAYRDIVKSWDIKGIYTTDNSNIGVLRIGKRELIFDAFDENYSKIFTKIIKLDSKESYVDNLFYGDEIKVFTVHAPKRKERIVYCHTFNFKDNTYKKTKLLDASVEKKQPLFSGGNKRQTSFAMSPNGKYLAITTDNVKKNLNSYLIHVFDTNDLSLVFSKSYNEHKERFYEQNDIIITNNQEVFVIGKQFLKGRSEKKNGEANYDFILNKITNKNLETLKVETDKDQHIRSLKINNNKTFQLLGFYSEKRVSQIKGVCSFNIDKEDFTITSKKISPLPTSVYEDLYGYRKSKKKNKKELSNFYIDHIIDDGIGNSFIVAEEFFVTSSYVNTGMGGYSTITYHYDDILVLKLDEEANIKWGRSIYKRDGKPAYNVFFKDDKLHVLLNSGKNLLKKDDGRTKVSKGLFESSSLYDIEYSIDGNVNYNKIQDNKGKSHYLPYYGVFNDGKFIMENFARLRKKFMILE</sequence>
<dbReference type="Proteomes" id="UP000307657">
    <property type="component" value="Unassembled WGS sequence"/>
</dbReference>
<evidence type="ECO:0000313" key="3">
    <source>
        <dbReference type="Proteomes" id="UP000307657"/>
    </source>
</evidence>
<comment type="caution">
    <text evidence="2">The sequence shown here is derived from an EMBL/GenBank/DDBJ whole genome shotgun (WGS) entry which is preliminary data.</text>
</comment>
<dbReference type="AlphaFoldDB" id="A0A4U0EQD4"/>
<name>A0A4U0EQD4_9FLAO</name>
<dbReference type="EMBL" id="SUPL01000006">
    <property type="protein sequence ID" value="TJY33893.1"/>
    <property type="molecule type" value="Genomic_DNA"/>
</dbReference>